<evidence type="ECO:0000259" key="1">
    <source>
        <dbReference type="Pfam" id="PF00534"/>
    </source>
</evidence>
<dbReference type="PANTHER" id="PTHR45947:SF3">
    <property type="entry name" value="SULFOQUINOVOSYL TRANSFERASE SQD2"/>
    <property type="match status" value="1"/>
</dbReference>
<name>A0A2S0HXQ1_9FLAO</name>
<organism evidence="3 4">
    <name type="scientific">Pukyongia salina</name>
    <dbReference type="NCBI Taxonomy" id="2094025"/>
    <lineage>
        <taxon>Bacteria</taxon>
        <taxon>Pseudomonadati</taxon>
        <taxon>Bacteroidota</taxon>
        <taxon>Flavobacteriia</taxon>
        <taxon>Flavobacteriales</taxon>
        <taxon>Flavobacteriaceae</taxon>
        <taxon>Pukyongia</taxon>
    </lineage>
</organism>
<keyword evidence="4" id="KW-1185">Reference proteome</keyword>
<evidence type="ECO:0008006" key="5">
    <source>
        <dbReference type="Google" id="ProtNLM"/>
    </source>
</evidence>
<evidence type="ECO:0000313" key="4">
    <source>
        <dbReference type="Proteomes" id="UP000238442"/>
    </source>
</evidence>
<dbReference type="RefSeq" id="WP_105216672.1">
    <property type="nucleotide sequence ID" value="NZ_CP027062.1"/>
</dbReference>
<dbReference type="GO" id="GO:0016757">
    <property type="term" value="F:glycosyltransferase activity"/>
    <property type="evidence" value="ECO:0007669"/>
    <property type="project" value="InterPro"/>
</dbReference>
<dbReference type="SUPFAM" id="SSF53756">
    <property type="entry name" value="UDP-Glycosyltransferase/glycogen phosphorylase"/>
    <property type="match status" value="1"/>
</dbReference>
<feature type="domain" description="Glycosyltransferase subfamily 4-like N-terminal" evidence="2">
    <location>
        <begin position="18"/>
        <end position="208"/>
    </location>
</feature>
<reference evidence="3 4" key="1">
    <citation type="submission" date="2018-02" db="EMBL/GenBank/DDBJ databases">
        <title>Genomic analysis of the strain RR4-38 isolated from a seawater recirculating aquaculture system.</title>
        <authorList>
            <person name="Kim Y.-S."/>
            <person name="Jang Y.H."/>
            <person name="Kim K.-H."/>
        </authorList>
    </citation>
    <scope>NUCLEOTIDE SEQUENCE [LARGE SCALE GENOMIC DNA]</scope>
    <source>
        <strain evidence="3 4">RR4-38</strain>
    </source>
</reference>
<dbReference type="InterPro" id="IPR001296">
    <property type="entry name" value="Glyco_trans_1"/>
</dbReference>
<dbReference type="AlphaFoldDB" id="A0A2S0HXQ1"/>
<dbReference type="Pfam" id="PF13439">
    <property type="entry name" value="Glyco_transf_4"/>
    <property type="match status" value="1"/>
</dbReference>
<evidence type="ECO:0000313" key="3">
    <source>
        <dbReference type="EMBL" id="AVI51432.1"/>
    </source>
</evidence>
<accession>A0A2S0HXQ1</accession>
<feature type="domain" description="Glycosyl transferase family 1" evidence="1">
    <location>
        <begin position="220"/>
        <end position="384"/>
    </location>
</feature>
<dbReference type="PANTHER" id="PTHR45947">
    <property type="entry name" value="SULFOQUINOVOSYL TRANSFERASE SQD2"/>
    <property type="match status" value="1"/>
</dbReference>
<evidence type="ECO:0000259" key="2">
    <source>
        <dbReference type="Pfam" id="PF13439"/>
    </source>
</evidence>
<dbReference type="CDD" id="cd03801">
    <property type="entry name" value="GT4_PimA-like"/>
    <property type="match status" value="1"/>
</dbReference>
<dbReference type="KEGG" id="aue:C5O00_09710"/>
<dbReference type="Pfam" id="PF00534">
    <property type="entry name" value="Glycos_transf_1"/>
    <property type="match status" value="1"/>
</dbReference>
<gene>
    <name evidence="3" type="ORF">C5O00_09710</name>
</gene>
<proteinExistence type="predicted"/>
<dbReference type="InterPro" id="IPR050194">
    <property type="entry name" value="Glycosyltransferase_grp1"/>
</dbReference>
<dbReference type="EMBL" id="CP027062">
    <property type="protein sequence ID" value="AVI51432.1"/>
    <property type="molecule type" value="Genomic_DNA"/>
</dbReference>
<dbReference type="Gene3D" id="3.40.50.2000">
    <property type="entry name" value="Glycogen Phosphorylase B"/>
    <property type="match status" value="2"/>
</dbReference>
<dbReference type="InterPro" id="IPR028098">
    <property type="entry name" value="Glyco_trans_4-like_N"/>
</dbReference>
<dbReference type="Proteomes" id="UP000238442">
    <property type="component" value="Chromosome"/>
</dbReference>
<sequence length="405" mass="45593">MNRSIIYKTSSFPSFSETFVVNSIVAALDKGYHVTIVTDEKKDLKASSQPEVIKEYGLLDKVRTYREPAMKDGRRYKALSILLNPFYAFYFLKYCLAERSYSLSYLFRLKFYKAIRKAHVYHVHFAYNAADVLPLKRIGFIKARIILTFHGFDAHYLIDRPTKGVTITSINRYVDNITVNSTYLKELLDSKGIDKKLIQVVPIGVDTTYFRRSSNSESKLSSSLKLITVGRLIPLKGQHLGLEVVKSLLDRGIDVHYTVIGSGKNIERLKKSSSDLALGSRVHFLEDRTQLEIREQLKQSDIFLMTSVSDKDGRREAFGVVSLEAQAMGLPVIGFSSGGIPETLEDGKTGIIVPEGDTNAMAEAVESLISNPERYSEMSKAARQLVCEKFESSITAASYLKLYEN</sequence>
<protein>
    <recommendedName>
        <fullName evidence="5">Glycosyltransferase</fullName>
    </recommendedName>
</protein>
<dbReference type="OrthoDB" id="832722at2"/>